<dbReference type="AlphaFoldDB" id="A0A1M6UR08"/>
<feature type="compositionally biased region" description="Pro residues" evidence="1">
    <location>
        <begin position="11"/>
        <end position="21"/>
    </location>
</feature>
<keyword evidence="3" id="KW-1185">Reference proteome</keyword>
<feature type="region of interest" description="Disordered" evidence="1">
    <location>
        <begin position="1"/>
        <end position="58"/>
    </location>
</feature>
<accession>A0A1M6UR08</accession>
<dbReference type="RefSeq" id="WP_073383875.1">
    <property type="nucleotide sequence ID" value="NZ_FQZK01000029.1"/>
</dbReference>
<evidence type="ECO:0000313" key="3">
    <source>
        <dbReference type="Proteomes" id="UP000184452"/>
    </source>
</evidence>
<sequence length="96" mass="9960">MTPEPRRLPPERVPPAPPPPAEAAHAQGALPRRSPSPVPRGPRPGPGVLGPDPAEPGPLAALRRLHRAGVPLERVRRGLQELNDESGAPGPGGDRG</sequence>
<evidence type="ECO:0000313" key="2">
    <source>
        <dbReference type="EMBL" id="SHK71609.1"/>
    </source>
</evidence>
<dbReference type="Proteomes" id="UP000184452">
    <property type="component" value="Unassembled WGS sequence"/>
</dbReference>
<name>A0A1M6UR08_9ACTN</name>
<proteinExistence type="predicted"/>
<feature type="compositionally biased region" description="Pro residues" evidence="1">
    <location>
        <begin position="34"/>
        <end position="45"/>
    </location>
</feature>
<reference evidence="2 3" key="1">
    <citation type="submission" date="2016-11" db="EMBL/GenBank/DDBJ databases">
        <authorList>
            <person name="Jaros S."/>
            <person name="Januszkiewicz K."/>
            <person name="Wedrychowicz H."/>
        </authorList>
    </citation>
    <scope>NUCLEOTIDE SEQUENCE [LARGE SCALE GENOMIC DNA]</scope>
    <source>
        <strain evidence="2 3">CGMCC 4.5723</strain>
    </source>
</reference>
<protein>
    <submittedName>
        <fullName evidence="2">Uncharacterized protein</fullName>
    </submittedName>
</protein>
<feature type="region of interest" description="Disordered" evidence="1">
    <location>
        <begin position="75"/>
        <end position="96"/>
    </location>
</feature>
<evidence type="ECO:0000256" key="1">
    <source>
        <dbReference type="SAM" id="MobiDB-lite"/>
    </source>
</evidence>
<dbReference type="STRING" id="758803.SAMN05421803_12933"/>
<feature type="compositionally biased region" description="Basic and acidic residues" evidence="1">
    <location>
        <begin position="1"/>
        <end position="10"/>
    </location>
</feature>
<organism evidence="2 3">
    <name type="scientific">Nocardiopsis flavescens</name>
    <dbReference type="NCBI Taxonomy" id="758803"/>
    <lineage>
        <taxon>Bacteria</taxon>
        <taxon>Bacillati</taxon>
        <taxon>Actinomycetota</taxon>
        <taxon>Actinomycetes</taxon>
        <taxon>Streptosporangiales</taxon>
        <taxon>Nocardiopsidaceae</taxon>
        <taxon>Nocardiopsis</taxon>
    </lineage>
</organism>
<dbReference type="OrthoDB" id="9961365at2"/>
<gene>
    <name evidence="2" type="ORF">SAMN05421803_12933</name>
</gene>
<dbReference type="EMBL" id="FQZK01000029">
    <property type="protein sequence ID" value="SHK71609.1"/>
    <property type="molecule type" value="Genomic_DNA"/>
</dbReference>